<feature type="compositionally biased region" description="Polar residues" evidence="1">
    <location>
        <begin position="65"/>
        <end position="82"/>
    </location>
</feature>
<sequence length="168" mass="18972">MGRRVSEPLLLHPSALIDDDHDTDVNAKIADHENQQEINNQHTRKLAELLVGVQDHTTKDWGTKGQRSTSGERAYVTASTQNHKLKPRAREGDSVCTQKVQDERTGEVTQEATDGTVISREVQDARTRNPFRKRRNGTSQDKAGNEARRVGERYRVLNGGYRVQSKNQ</sequence>
<protein>
    <submittedName>
        <fullName evidence="2">Uncharacterized protein</fullName>
    </submittedName>
</protein>
<name>R7UNK2_CAPTE</name>
<dbReference type="EMBL" id="KB301444">
    <property type="protein sequence ID" value="ELU05512.1"/>
    <property type="molecule type" value="Genomic_DNA"/>
</dbReference>
<feature type="region of interest" description="Disordered" evidence="1">
    <location>
        <begin position="58"/>
        <end position="168"/>
    </location>
</feature>
<evidence type="ECO:0000313" key="2">
    <source>
        <dbReference type="EMBL" id="ELU05512.1"/>
    </source>
</evidence>
<accession>R7UNK2</accession>
<reference evidence="2" key="1">
    <citation type="journal article" date="2013" name="Nature">
        <title>Insights into bilaterian evolution from three spiralian genomes.</title>
        <authorList>
            <person name="Simakov O."/>
            <person name="Marletaz F."/>
            <person name="Cho S.J."/>
            <person name="Edsinger-Gonzales E."/>
            <person name="Havlak P."/>
            <person name="Hellsten U."/>
            <person name="Kuo D.H."/>
            <person name="Larsson T."/>
            <person name="Lv J."/>
            <person name="Arendt D."/>
            <person name="Savage R."/>
            <person name="Osoegawa K."/>
            <person name="de Jong P."/>
            <person name="Grimwood J."/>
            <person name="Chapman J.A."/>
            <person name="Shapiro H."/>
            <person name="Aerts A."/>
            <person name="Otillar R.P."/>
            <person name="Terry A.Y."/>
            <person name="Boore J.L."/>
            <person name="Grigoriev I.V."/>
            <person name="Lindberg D.R."/>
            <person name="Seaver E.C."/>
            <person name="Weisblat D.A."/>
            <person name="Putnam N.H."/>
            <person name="Rokhsar D.S."/>
        </authorList>
    </citation>
    <scope>NUCLEOTIDE SEQUENCE</scope>
    <source>
        <strain evidence="2">I ESC-2004</strain>
    </source>
</reference>
<dbReference type="InParanoid" id="R7UNK2"/>
<evidence type="ECO:0000256" key="1">
    <source>
        <dbReference type="SAM" id="MobiDB-lite"/>
    </source>
</evidence>
<dbReference type="AlphaFoldDB" id="R7UNK2"/>
<gene>
    <name evidence="2" type="ORF">CAPTEDRAFT_217612</name>
</gene>
<proteinExistence type="predicted"/>
<organism evidence="2">
    <name type="scientific">Capitella teleta</name>
    <name type="common">Polychaete worm</name>
    <dbReference type="NCBI Taxonomy" id="283909"/>
    <lineage>
        <taxon>Eukaryota</taxon>
        <taxon>Metazoa</taxon>
        <taxon>Spiralia</taxon>
        <taxon>Lophotrochozoa</taxon>
        <taxon>Annelida</taxon>
        <taxon>Polychaeta</taxon>
        <taxon>Sedentaria</taxon>
        <taxon>Scolecida</taxon>
        <taxon>Capitellidae</taxon>
        <taxon>Capitella</taxon>
    </lineage>
</organism>
<feature type="compositionally biased region" description="Basic and acidic residues" evidence="1">
    <location>
        <begin position="143"/>
        <end position="155"/>
    </location>
</feature>